<dbReference type="Gene3D" id="1.20.1270.210">
    <property type="match status" value="1"/>
</dbReference>
<organism evidence="2 3">
    <name type="scientific">Corynebacterium heidelbergense</name>
    <dbReference type="NCBI Taxonomy" id="2055947"/>
    <lineage>
        <taxon>Bacteria</taxon>
        <taxon>Bacillati</taxon>
        <taxon>Actinomycetota</taxon>
        <taxon>Actinomycetes</taxon>
        <taxon>Mycobacteriales</taxon>
        <taxon>Corynebacteriaceae</taxon>
        <taxon>Corynebacterium</taxon>
    </lineage>
</organism>
<name>A0A364VA68_9CORY</name>
<dbReference type="EMBL" id="PHQP01000065">
    <property type="protein sequence ID" value="RAV33539.1"/>
    <property type="molecule type" value="Genomic_DNA"/>
</dbReference>
<dbReference type="Gene3D" id="3.30.1120.70">
    <property type="match status" value="1"/>
</dbReference>
<proteinExistence type="predicted"/>
<dbReference type="AlphaFoldDB" id="A0A364VA68"/>
<evidence type="ECO:0000313" key="3">
    <source>
        <dbReference type="Proteomes" id="UP000251047"/>
    </source>
</evidence>
<evidence type="ECO:0000256" key="1">
    <source>
        <dbReference type="SAM" id="MobiDB-lite"/>
    </source>
</evidence>
<protein>
    <recommendedName>
        <fullName evidence="4">Phage portal protein</fullName>
    </recommendedName>
</protein>
<dbReference type="Pfam" id="PF04860">
    <property type="entry name" value="Phage_portal"/>
    <property type="match status" value="1"/>
</dbReference>
<sequence>MGITDSLRQWLALPYLAAQPYDAVPYESPWASPNHLLTITPPDAPRPVSRAMAMGVPAIARARRLIVGAIARCPLEARQDGKRAVRQPLWMVRTDGVASPVFRMTWTVDDLFFYGWSCWALERDASGAVIRADRIPYHLWDVDQDNRVIVQGQIVDPSDVCLIPGPDEGLLQTSAAAIRHAVQLQELATRYAETPAAQVLLKQTGGQPLTDAQRRALVESWADARRGKNGGVAFANQSIDVQELGKANTDLLIGGRNAAAVDIARAAGVPAMMIDAGTAGTGTITYSNAAARNVELIDYALAPYMAAIAARLGLDDVVPRGTAVAFDLTDLTSPTVGDLDVPDDDKPDHDTPQENGNA</sequence>
<feature type="region of interest" description="Disordered" evidence="1">
    <location>
        <begin position="335"/>
        <end position="358"/>
    </location>
</feature>
<evidence type="ECO:0008006" key="4">
    <source>
        <dbReference type="Google" id="ProtNLM"/>
    </source>
</evidence>
<dbReference type="InterPro" id="IPR006944">
    <property type="entry name" value="Phage/GTA_portal"/>
</dbReference>
<dbReference type="OrthoDB" id="3268650at2"/>
<dbReference type="Gene3D" id="3.40.140.120">
    <property type="match status" value="1"/>
</dbReference>
<dbReference type="RefSeq" id="WP_112769968.1">
    <property type="nucleotide sequence ID" value="NZ_CP063191.1"/>
</dbReference>
<dbReference type="Proteomes" id="UP000251047">
    <property type="component" value="Unassembled WGS sequence"/>
</dbReference>
<evidence type="ECO:0000313" key="2">
    <source>
        <dbReference type="EMBL" id="RAV33539.1"/>
    </source>
</evidence>
<accession>A0A364VA68</accession>
<gene>
    <name evidence="2" type="ORF">CWC39_08000</name>
</gene>
<reference evidence="2 3" key="1">
    <citation type="journal article" date="2018" name="Syst. Appl. Microbiol.">
        <title>Corynebacterium heidelbergense sp. nov., isolated from the preen glands of Egyptian geese (Alopochen aegyptiacus).</title>
        <authorList>
            <person name="Braun M.S."/>
            <person name="Wang E."/>
            <person name="Zimmermann S."/>
            <person name="Wink M."/>
        </authorList>
    </citation>
    <scope>NUCLEOTIDE SEQUENCE [LARGE SCALE GENOMIC DNA]</scope>
    <source>
        <strain evidence="2 3">DSM 104638</strain>
    </source>
</reference>
<comment type="caution">
    <text evidence="2">The sequence shown here is derived from an EMBL/GenBank/DDBJ whole genome shotgun (WGS) entry which is preliminary data.</text>
</comment>